<dbReference type="Gene3D" id="3.40.50.300">
    <property type="entry name" value="P-loop containing nucleotide triphosphate hydrolases"/>
    <property type="match status" value="1"/>
</dbReference>
<keyword evidence="11" id="KW-0808">Transferase</keyword>
<keyword evidence="5" id="KW-0819">tRNA processing</keyword>
<dbReference type="RefSeq" id="WP_128249325.1">
    <property type="nucleotide sequence ID" value="NZ_CP034951.1"/>
</dbReference>
<dbReference type="AlphaFoldDB" id="A0A410G0Y0"/>
<keyword evidence="8" id="KW-0067">ATP-binding</keyword>
<keyword evidence="7" id="KW-0547">Nucleotide-binding</keyword>
<dbReference type="NCBIfam" id="TIGR00150">
    <property type="entry name" value="T6A_YjeE"/>
    <property type="match status" value="1"/>
</dbReference>
<dbReference type="SUPFAM" id="SSF52540">
    <property type="entry name" value="P-loop containing nucleoside triphosphate hydrolases"/>
    <property type="match status" value="1"/>
</dbReference>
<evidence type="ECO:0000256" key="1">
    <source>
        <dbReference type="ARBA" id="ARBA00004496"/>
    </source>
</evidence>
<dbReference type="PANTHER" id="PTHR33540">
    <property type="entry name" value="TRNA THREONYLCARBAMOYLADENOSINE BIOSYNTHESIS PROTEIN TSAE"/>
    <property type="match status" value="1"/>
</dbReference>
<dbReference type="GO" id="GO:0005524">
    <property type="term" value="F:ATP binding"/>
    <property type="evidence" value="ECO:0007669"/>
    <property type="project" value="UniProtKB-KW"/>
</dbReference>
<keyword evidence="12" id="KW-1185">Reference proteome</keyword>
<dbReference type="InterPro" id="IPR027417">
    <property type="entry name" value="P-loop_NTPase"/>
</dbReference>
<dbReference type="GO" id="GO:0005737">
    <property type="term" value="C:cytoplasm"/>
    <property type="evidence" value="ECO:0007669"/>
    <property type="project" value="UniProtKB-SubCell"/>
</dbReference>
<evidence type="ECO:0000256" key="8">
    <source>
        <dbReference type="ARBA" id="ARBA00022840"/>
    </source>
</evidence>
<accession>A0A410G0Y0</accession>
<evidence type="ECO:0000256" key="2">
    <source>
        <dbReference type="ARBA" id="ARBA00007599"/>
    </source>
</evidence>
<dbReference type="PANTHER" id="PTHR33540:SF2">
    <property type="entry name" value="TRNA THREONYLCARBAMOYLADENOSINE BIOSYNTHESIS PROTEIN TSAE"/>
    <property type="match status" value="1"/>
</dbReference>
<protein>
    <recommendedName>
        <fullName evidence="3">tRNA threonylcarbamoyladenosine biosynthesis protein TsaE</fullName>
    </recommendedName>
    <alternativeName>
        <fullName evidence="10">t(6)A37 threonylcarbamoyladenosine biosynthesis protein TsaE</fullName>
    </alternativeName>
</protein>
<evidence type="ECO:0000256" key="3">
    <source>
        <dbReference type="ARBA" id="ARBA00019010"/>
    </source>
</evidence>
<keyword evidence="6" id="KW-0479">Metal-binding</keyword>
<evidence type="ECO:0000256" key="9">
    <source>
        <dbReference type="ARBA" id="ARBA00022842"/>
    </source>
</evidence>
<keyword evidence="4" id="KW-0963">Cytoplasm</keyword>
<keyword evidence="9" id="KW-0460">Magnesium</keyword>
<dbReference type="Proteomes" id="UP000285517">
    <property type="component" value="Chromosome"/>
</dbReference>
<sequence length="135" mass="15486">MKMTYTQKDLPEMAEKILKNVKSKVILFKGSMGVGKTTLIKELANHLGSQDTASSPTFAIVNEYEIPDDLIYHFDFYRIKDIQEALDLGVEDYLYSGHFVFIEWPEKIESLLPEDAVELYIRMGMDGTRTLTIDI</sequence>
<evidence type="ECO:0000256" key="4">
    <source>
        <dbReference type="ARBA" id="ARBA00022490"/>
    </source>
</evidence>
<dbReference type="GO" id="GO:0002949">
    <property type="term" value="P:tRNA threonylcarbamoyladenosine modification"/>
    <property type="evidence" value="ECO:0007669"/>
    <property type="project" value="InterPro"/>
</dbReference>
<evidence type="ECO:0000313" key="11">
    <source>
        <dbReference type="EMBL" id="QAA80932.1"/>
    </source>
</evidence>
<proteinExistence type="inferred from homology"/>
<evidence type="ECO:0000256" key="5">
    <source>
        <dbReference type="ARBA" id="ARBA00022694"/>
    </source>
</evidence>
<gene>
    <name evidence="11" type="primary">tsaE</name>
    <name evidence="11" type="ORF">EI546_03945</name>
</gene>
<dbReference type="OrthoDB" id="9815896at2"/>
<evidence type="ECO:0000313" key="12">
    <source>
        <dbReference type="Proteomes" id="UP000285517"/>
    </source>
</evidence>
<name>A0A410G0Y0_9FLAO</name>
<dbReference type="GO" id="GO:0016740">
    <property type="term" value="F:transferase activity"/>
    <property type="evidence" value="ECO:0007669"/>
    <property type="project" value="UniProtKB-KW"/>
</dbReference>
<organism evidence="11 12">
    <name type="scientific">Aequorivita ciconiae</name>
    <dbReference type="NCBI Taxonomy" id="2494375"/>
    <lineage>
        <taxon>Bacteria</taxon>
        <taxon>Pseudomonadati</taxon>
        <taxon>Bacteroidota</taxon>
        <taxon>Flavobacteriia</taxon>
        <taxon>Flavobacteriales</taxon>
        <taxon>Flavobacteriaceae</taxon>
        <taxon>Aequorivita</taxon>
    </lineage>
</organism>
<dbReference type="KEGG" id="aev:EI546_03945"/>
<dbReference type="GO" id="GO:0046872">
    <property type="term" value="F:metal ion binding"/>
    <property type="evidence" value="ECO:0007669"/>
    <property type="project" value="UniProtKB-KW"/>
</dbReference>
<comment type="similarity">
    <text evidence="2">Belongs to the TsaE family.</text>
</comment>
<dbReference type="EMBL" id="CP034951">
    <property type="protein sequence ID" value="QAA80932.1"/>
    <property type="molecule type" value="Genomic_DNA"/>
</dbReference>
<evidence type="ECO:0000256" key="7">
    <source>
        <dbReference type="ARBA" id="ARBA00022741"/>
    </source>
</evidence>
<reference evidence="11 12" key="1">
    <citation type="submission" date="2019-01" db="EMBL/GenBank/DDBJ databases">
        <title>Complete genome sequencing of Aequorivita sp. H23M31.</title>
        <authorList>
            <person name="Bae J.-W."/>
        </authorList>
    </citation>
    <scope>NUCLEOTIDE SEQUENCE [LARGE SCALE GENOMIC DNA]</scope>
    <source>
        <strain evidence="11 12">H23M31</strain>
    </source>
</reference>
<dbReference type="Pfam" id="PF02367">
    <property type="entry name" value="TsaE"/>
    <property type="match status" value="1"/>
</dbReference>
<evidence type="ECO:0000256" key="6">
    <source>
        <dbReference type="ARBA" id="ARBA00022723"/>
    </source>
</evidence>
<comment type="subcellular location">
    <subcellularLocation>
        <location evidence="1">Cytoplasm</location>
    </subcellularLocation>
</comment>
<evidence type="ECO:0000256" key="10">
    <source>
        <dbReference type="ARBA" id="ARBA00032441"/>
    </source>
</evidence>
<dbReference type="InterPro" id="IPR003442">
    <property type="entry name" value="T6A_TsaE"/>
</dbReference>